<evidence type="ECO:0000256" key="5">
    <source>
        <dbReference type="ARBA" id="ARBA00022734"/>
    </source>
</evidence>
<dbReference type="InterPro" id="IPR008979">
    <property type="entry name" value="Galactose-bd-like_sf"/>
</dbReference>
<dbReference type="InterPro" id="IPR006585">
    <property type="entry name" value="FTP1"/>
</dbReference>
<feature type="domain" description="Fucolectin tachylectin-4 pentraxin-1" evidence="8">
    <location>
        <begin position="152"/>
        <end position="276"/>
    </location>
</feature>
<evidence type="ECO:0000256" key="7">
    <source>
        <dbReference type="ARBA" id="ARBA00023157"/>
    </source>
</evidence>
<keyword evidence="4" id="KW-0479">Metal-binding</keyword>
<dbReference type="Pfam" id="PF22633">
    <property type="entry name" value="F5_F8_type_C_2"/>
    <property type="match status" value="4"/>
</dbReference>
<feature type="domain" description="Fucolectin tachylectin-4 pentraxin-1" evidence="8">
    <location>
        <begin position="369"/>
        <end position="507"/>
    </location>
</feature>
<dbReference type="GO" id="GO:0001868">
    <property type="term" value="P:regulation of complement activation, lectin pathway"/>
    <property type="evidence" value="ECO:0007669"/>
    <property type="project" value="UniProtKB-ARBA"/>
</dbReference>
<evidence type="ECO:0000313" key="9">
    <source>
        <dbReference type="EMBL" id="KAF3855677.1"/>
    </source>
</evidence>
<comment type="subunit">
    <text evidence="3">Homotrimer.</text>
</comment>
<gene>
    <name evidence="9" type="ORF">F7725_016400</name>
</gene>
<accession>A0A7J5Z4E9</accession>
<keyword evidence="5" id="KW-0430">Lectin</keyword>
<dbReference type="OrthoDB" id="547680at2759"/>
<dbReference type="EMBL" id="JAAKFY010000006">
    <property type="protein sequence ID" value="KAF3855677.1"/>
    <property type="molecule type" value="Genomic_DNA"/>
</dbReference>
<dbReference type="Gene3D" id="2.60.120.260">
    <property type="entry name" value="Galactose-binding domain-like"/>
    <property type="match status" value="5"/>
</dbReference>
<evidence type="ECO:0000256" key="4">
    <source>
        <dbReference type="ARBA" id="ARBA00022723"/>
    </source>
</evidence>
<proteinExistence type="inferred from homology"/>
<organism evidence="9 10">
    <name type="scientific">Dissostichus mawsoni</name>
    <name type="common">Antarctic cod</name>
    <dbReference type="NCBI Taxonomy" id="36200"/>
    <lineage>
        <taxon>Eukaryota</taxon>
        <taxon>Metazoa</taxon>
        <taxon>Chordata</taxon>
        <taxon>Craniata</taxon>
        <taxon>Vertebrata</taxon>
        <taxon>Euteleostomi</taxon>
        <taxon>Actinopterygii</taxon>
        <taxon>Neopterygii</taxon>
        <taxon>Teleostei</taxon>
        <taxon>Neoteleostei</taxon>
        <taxon>Acanthomorphata</taxon>
        <taxon>Eupercaria</taxon>
        <taxon>Perciformes</taxon>
        <taxon>Notothenioidei</taxon>
        <taxon>Nototheniidae</taxon>
        <taxon>Dissostichus</taxon>
    </lineage>
</organism>
<dbReference type="GO" id="GO:0010185">
    <property type="term" value="P:regulation of cellular defense response"/>
    <property type="evidence" value="ECO:0007669"/>
    <property type="project" value="UniProtKB-ARBA"/>
</dbReference>
<evidence type="ECO:0000256" key="2">
    <source>
        <dbReference type="ARBA" id="ARBA00010147"/>
    </source>
</evidence>
<comment type="similarity">
    <text evidence="2">Belongs to the fucolectin family.</text>
</comment>
<evidence type="ECO:0000256" key="6">
    <source>
        <dbReference type="ARBA" id="ARBA00022837"/>
    </source>
</evidence>
<sequence>MILLKWKVTQSSIAFNGNPERAVDGNLASVYNQNSCTHTKKQRNPWWRLDLQKTYRINTVTITNRKDFAPIGSMVLRSVLEIPSMPGATLIHLGPPKTFECNGMDGQYVTIVIRGREEYLTLCEVKSPGQKQNKWNIFSSECGIITHTGTSKTFECNGMDGQYVTIVIPGREEYLTLCEVEVTGQPSDWTFKRTYRINTVTITNRKDCCSDRINGAEIRVGNSPNAKGNPNPICAVISSIEAGTSKTFECNGMEGQYVTIVIPGREEYLDTLLDIAKGGKVTQSSIAFNGNPERAVDGNLASVYNQNSCTHTKKQRNPWWRLDLQKTYRINTVTITNRKDCCSDRINGAEIRVGNSLNAKGNPNPILDIAKGGKVTQSSIAFNGNPERAVDGNLASVYNQNSCTHTKKQRNPWWRLDLQKTYRINTVTITNRKDCCSDRINGAEIRVGNSLNAKGNPNTICAVISSIEAGTSKTFECNGMEGQYVTIVIPGREEYLTLCEVEVTGTEAK</sequence>
<dbReference type="GO" id="GO:0042806">
    <property type="term" value="F:fucose binding"/>
    <property type="evidence" value="ECO:0007669"/>
    <property type="project" value="UniProtKB-ARBA"/>
</dbReference>
<evidence type="ECO:0000259" key="8">
    <source>
        <dbReference type="SMART" id="SM00607"/>
    </source>
</evidence>
<reference evidence="9 10" key="1">
    <citation type="submission" date="2020-03" db="EMBL/GenBank/DDBJ databases">
        <title>Dissostichus mawsoni Genome sequencing and assembly.</title>
        <authorList>
            <person name="Park H."/>
        </authorList>
    </citation>
    <scope>NUCLEOTIDE SEQUENCE [LARGE SCALE GENOMIC DNA]</scope>
    <source>
        <strain evidence="9">DM0001</strain>
        <tissue evidence="9">Muscle</tissue>
    </source>
</reference>
<dbReference type="PANTHER" id="PTHR45713">
    <property type="entry name" value="FTP DOMAIN-CONTAINING PROTEIN"/>
    <property type="match status" value="1"/>
</dbReference>
<evidence type="ECO:0000256" key="1">
    <source>
        <dbReference type="ARBA" id="ARBA00002219"/>
    </source>
</evidence>
<protein>
    <recommendedName>
        <fullName evidence="8">Fucolectin tachylectin-4 pentraxin-1 domain-containing protein</fullName>
    </recommendedName>
</protein>
<dbReference type="SUPFAM" id="SSF49785">
    <property type="entry name" value="Galactose-binding domain-like"/>
    <property type="match status" value="5"/>
</dbReference>
<name>A0A7J5Z4E9_DISMA</name>
<comment type="function">
    <text evidence="1">Acts as a defensive agent. Recognizes blood group fucosylated oligosaccharides including A, B, H and Lewis B-type antigens. Does not recognize Lewis A antigen and has low affinity for monovalent haptens.</text>
</comment>
<feature type="domain" description="Fucolectin tachylectin-4 pentraxin-1" evidence="8">
    <location>
        <begin position="278"/>
        <end position="368"/>
    </location>
</feature>
<dbReference type="GO" id="GO:0046872">
    <property type="term" value="F:metal ion binding"/>
    <property type="evidence" value="ECO:0007669"/>
    <property type="project" value="UniProtKB-KW"/>
</dbReference>
<dbReference type="AlphaFoldDB" id="A0A7J5Z4E9"/>
<dbReference type="PANTHER" id="PTHR45713:SF20">
    <property type="entry name" value="FUCOLECTIN TACHYLECTIN-4 PENTRAXIN-1 DOMAIN-CONTAINING PROTEIN"/>
    <property type="match status" value="1"/>
</dbReference>
<comment type="caution">
    <text evidence="9">The sequence shown here is derived from an EMBL/GenBank/DDBJ whole genome shotgun (WGS) entry which is preliminary data.</text>
</comment>
<keyword evidence="6" id="KW-0106">Calcium</keyword>
<keyword evidence="7" id="KW-1015">Disulfide bond</keyword>
<evidence type="ECO:0000256" key="3">
    <source>
        <dbReference type="ARBA" id="ARBA00011233"/>
    </source>
</evidence>
<dbReference type="InterPro" id="IPR051941">
    <property type="entry name" value="BG_Antigen-Binding_Lectin"/>
</dbReference>
<dbReference type="SMART" id="SM00607">
    <property type="entry name" value="FTP"/>
    <property type="match status" value="4"/>
</dbReference>
<keyword evidence="10" id="KW-1185">Reference proteome</keyword>
<feature type="domain" description="Fucolectin tachylectin-4 pentraxin-1" evidence="8">
    <location>
        <begin position="4"/>
        <end position="130"/>
    </location>
</feature>
<evidence type="ECO:0000313" key="10">
    <source>
        <dbReference type="Proteomes" id="UP000518266"/>
    </source>
</evidence>
<dbReference type="Proteomes" id="UP000518266">
    <property type="component" value="Unassembled WGS sequence"/>
</dbReference>